<dbReference type="GO" id="GO:0004519">
    <property type="term" value="F:endonuclease activity"/>
    <property type="evidence" value="ECO:0007669"/>
    <property type="project" value="UniProtKB-KW"/>
</dbReference>
<gene>
    <name evidence="4" type="primary">mutH_1</name>
    <name evidence="4" type="ORF">NCTC9185_03352</name>
</gene>
<keyword evidence="2" id="KW-0255">Endonuclease</keyword>
<evidence type="ECO:0000256" key="3">
    <source>
        <dbReference type="ARBA" id="ARBA00022801"/>
    </source>
</evidence>
<dbReference type="Gene3D" id="3.40.600.10">
    <property type="entry name" value="DNA mismatch repair MutH/Restriction endonuclease, type II"/>
    <property type="match status" value="1"/>
</dbReference>
<evidence type="ECO:0000313" key="4">
    <source>
        <dbReference type="EMBL" id="VTN11398.1"/>
    </source>
</evidence>
<dbReference type="EMBL" id="CABDVU010000001">
    <property type="protein sequence ID" value="VTN11398.1"/>
    <property type="molecule type" value="Genomic_DNA"/>
</dbReference>
<accession>A0A4U9D5E6</accession>
<reference evidence="4 5" key="1">
    <citation type="submission" date="2019-04" db="EMBL/GenBank/DDBJ databases">
        <authorList>
            <consortium name="Pathogen Informatics"/>
        </authorList>
    </citation>
    <scope>NUCLEOTIDE SEQUENCE [LARGE SCALE GENOMIC DNA]</scope>
    <source>
        <strain evidence="4 5">NCTC9185</strain>
    </source>
</reference>
<dbReference type="GO" id="GO:0003677">
    <property type="term" value="F:DNA binding"/>
    <property type="evidence" value="ECO:0007669"/>
    <property type="project" value="InterPro"/>
</dbReference>
<organism evidence="4 5">
    <name type="scientific">Raoultella terrigena</name>
    <name type="common">Klebsiella terrigena</name>
    <dbReference type="NCBI Taxonomy" id="577"/>
    <lineage>
        <taxon>Bacteria</taxon>
        <taxon>Pseudomonadati</taxon>
        <taxon>Pseudomonadota</taxon>
        <taxon>Gammaproteobacteria</taxon>
        <taxon>Enterobacterales</taxon>
        <taxon>Enterobacteriaceae</taxon>
        <taxon>Klebsiella/Raoultella group</taxon>
        <taxon>Raoultella</taxon>
    </lineage>
</organism>
<protein>
    <submittedName>
        <fullName evidence="4">Methyl-directed mismatch repair protein</fullName>
    </submittedName>
</protein>
<keyword evidence="1" id="KW-0540">Nuclease</keyword>
<dbReference type="GO" id="GO:0016787">
    <property type="term" value="F:hydrolase activity"/>
    <property type="evidence" value="ECO:0007669"/>
    <property type="project" value="UniProtKB-KW"/>
</dbReference>
<dbReference type="AlphaFoldDB" id="A0A4U9D5E6"/>
<evidence type="ECO:0000313" key="5">
    <source>
        <dbReference type="Proteomes" id="UP000339249"/>
    </source>
</evidence>
<name>A0A4U9D5E6_RAOTE</name>
<sequence>MPALSPLLAPPQTQQQLLAQAQRLAGYSLGELAALAGIPIPRDLKRDKAGRASCWRFGWAPAPEVSPSRISPRWASS</sequence>
<dbReference type="Proteomes" id="UP000339249">
    <property type="component" value="Unassembled WGS sequence"/>
</dbReference>
<keyword evidence="3" id="KW-0378">Hydrolase</keyword>
<evidence type="ECO:0000256" key="2">
    <source>
        <dbReference type="ARBA" id="ARBA00022759"/>
    </source>
</evidence>
<proteinExistence type="predicted"/>
<evidence type="ECO:0000256" key="1">
    <source>
        <dbReference type="ARBA" id="ARBA00022722"/>
    </source>
</evidence>
<dbReference type="InterPro" id="IPR037057">
    <property type="entry name" value="DNA_rep_MutH/T2_RE_sf"/>
</dbReference>